<name>A0ABR2VUU4_9FUNG</name>
<keyword evidence="1" id="KW-0479">Metal-binding</keyword>
<dbReference type="PANTHER" id="PTHR11474">
    <property type="entry name" value="TYROSINASE FAMILY MEMBER"/>
    <property type="match status" value="1"/>
</dbReference>
<dbReference type="Pfam" id="PF00264">
    <property type="entry name" value="Tyrosinase"/>
    <property type="match status" value="1"/>
</dbReference>
<evidence type="ECO:0000259" key="3">
    <source>
        <dbReference type="Pfam" id="PF00264"/>
    </source>
</evidence>
<dbReference type="InterPro" id="IPR050316">
    <property type="entry name" value="Tyrosinase/Hemocyanin"/>
</dbReference>
<feature type="domain" description="Tyrosinase copper-binding" evidence="3">
    <location>
        <begin position="26"/>
        <end position="187"/>
    </location>
</feature>
<dbReference type="EMBL" id="JASJQH010007660">
    <property type="protein sequence ID" value="KAK9703205.1"/>
    <property type="molecule type" value="Genomic_DNA"/>
</dbReference>
<keyword evidence="5" id="KW-1185">Reference proteome</keyword>
<dbReference type="PRINTS" id="PR00092">
    <property type="entry name" value="TYROSINASE"/>
</dbReference>
<evidence type="ECO:0000256" key="1">
    <source>
        <dbReference type="ARBA" id="ARBA00022723"/>
    </source>
</evidence>
<dbReference type="Proteomes" id="UP001479436">
    <property type="component" value="Unassembled WGS sequence"/>
</dbReference>
<accession>A0ABR2VUU4</accession>
<comment type="caution">
    <text evidence="4">The sequence shown here is derived from an EMBL/GenBank/DDBJ whole genome shotgun (WGS) entry which is preliminary data.</text>
</comment>
<evidence type="ECO:0000313" key="5">
    <source>
        <dbReference type="Proteomes" id="UP001479436"/>
    </source>
</evidence>
<dbReference type="Gene3D" id="1.10.1280.10">
    <property type="entry name" value="Di-copper center containing domain from catechol oxidase"/>
    <property type="match status" value="1"/>
</dbReference>
<evidence type="ECO:0000313" key="4">
    <source>
        <dbReference type="EMBL" id="KAK9703205.1"/>
    </source>
</evidence>
<dbReference type="InterPro" id="IPR002227">
    <property type="entry name" value="Tyrosinase_Cu-bd"/>
</dbReference>
<dbReference type="SUPFAM" id="SSF48056">
    <property type="entry name" value="Di-copper centre-containing domain"/>
    <property type="match status" value="1"/>
</dbReference>
<reference evidence="4 5" key="1">
    <citation type="submission" date="2023-04" db="EMBL/GenBank/DDBJ databases">
        <title>Genome of Basidiobolus ranarum AG-B5.</title>
        <authorList>
            <person name="Stajich J.E."/>
            <person name="Carter-House D."/>
            <person name="Gryganskyi A."/>
        </authorList>
    </citation>
    <scope>NUCLEOTIDE SEQUENCE [LARGE SCALE GENOMIC DNA]</scope>
    <source>
        <strain evidence="4 5">AG-B5</strain>
    </source>
</reference>
<organism evidence="4 5">
    <name type="scientific">Basidiobolus ranarum</name>
    <dbReference type="NCBI Taxonomy" id="34480"/>
    <lineage>
        <taxon>Eukaryota</taxon>
        <taxon>Fungi</taxon>
        <taxon>Fungi incertae sedis</taxon>
        <taxon>Zoopagomycota</taxon>
        <taxon>Entomophthoromycotina</taxon>
        <taxon>Basidiobolomycetes</taxon>
        <taxon>Basidiobolales</taxon>
        <taxon>Basidiobolaceae</taxon>
        <taxon>Basidiobolus</taxon>
    </lineage>
</organism>
<dbReference type="InterPro" id="IPR008922">
    <property type="entry name" value="Di-copper_centre_dom_sf"/>
</dbReference>
<dbReference type="PANTHER" id="PTHR11474:SF126">
    <property type="entry name" value="TYROSINASE-LIKE PROTEIN TYR-1-RELATED"/>
    <property type="match status" value="1"/>
</dbReference>
<gene>
    <name evidence="4" type="ORF">K7432_010866</name>
</gene>
<protein>
    <recommendedName>
        <fullName evidence="3">Tyrosinase copper-binding domain-containing protein</fullName>
    </recommendedName>
</protein>
<proteinExistence type="predicted"/>
<keyword evidence="2" id="KW-0186">Copper</keyword>
<sequence length="509" mass="57382">MKGIQELKRLGIFDRLAKFGADYSYFSTSTPSYLPWNRFVLRIFEYALQGVNPSIVLPYWDWTLDSQAPEDSVVFKLMGGNGAGDKQCVADGPYRSWELPFPLRHCLRRQFNGPYNKILSFWSPESIALLINADITYQEFNSRIEAGPSGSVEQAIGGEMATPFNQHDPLWYLHRAYIDKIWVDYQAKFPEKKYEYNGVNFIGGNNAHVSDRMMPFGVRVDSVMDNKGPGMCYKYSDTPSAHINLDNPDLESYGLPDLTGKINDREAYATLLNGVAPSDREDQSSLRVPFAVSRRFIDFNRFNYTEVRRLEVLNSVFVNQLNSQGYQSIVNLANRQDTWNNCAALGSKYGTTYGNQNAKPDHTLPTCDTTAPFCAFYPLMEQALKERKSIAEIEDASPVLNVVKNPNIRAKGSLPSSGRGGGISDTKGMVFKDGKWVRQDGTVYTQVRRKGGAGSAGQWRFVGGRWVKRESGSNVQITKRVKGSHSGHGRRKVIKVTRVIRRADDEQYE</sequence>
<evidence type="ECO:0000256" key="2">
    <source>
        <dbReference type="ARBA" id="ARBA00023008"/>
    </source>
</evidence>